<dbReference type="OrthoDB" id="5948975at2"/>
<name>A0A3Q9BPT2_9BURK</name>
<evidence type="ECO:0000256" key="1">
    <source>
        <dbReference type="SAM" id="SignalP"/>
    </source>
</evidence>
<dbReference type="EMBL" id="CP034464">
    <property type="protein sequence ID" value="AZP11023.1"/>
    <property type="molecule type" value="Genomic_DNA"/>
</dbReference>
<proteinExistence type="predicted"/>
<dbReference type="AlphaFoldDB" id="A0A3Q9BPT2"/>
<accession>A0A3Q9BPT2</accession>
<keyword evidence="1" id="KW-0732">Signal</keyword>
<reference evidence="2 3" key="1">
    <citation type="journal article" date="2011" name="Int. J. Syst. Evol. Microbiol.">
        <title>Description of Undibacterium oligocarboniphilum sp. nov., isolated from purified water, and Undibacterium pigrum strain CCUG 49012 as the type strain of Undibacterium parvum sp. nov., and emended descriptions of the genus Undibacterium and the species Undibacterium pigrum.</title>
        <authorList>
            <person name="Eder W."/>
            <person name="Wanner G."/>
            <person name="Ludwig W."/>
            <person name="Busse H.J."/>
            <person name="Ziemke-Kageler F."/>
            <person name="Lang E."/>
        </authorList>
    </citation>
    <scope>NUCLEOTIDE SEQUENCE [LARGE SCALE GENOMIC DNA]</scope>
    <source>
        <strain evidence="2 3">DSM 23061</strain>
    </source>
</reference>
<feature type="signal peptide" evidence="1">
    <location>
        <begin position="1"/>
        <end position="16"/>
    </location>
</feature>
<keyword evidence="3" id="KW-1185">Reference proteome</keyword>
<evidence type="ECO:0000313" key="3">
    <source>
        <dbReference type="Proteomes" id="UP000275663"/>
    </source>
</evidence>
<evidence type="ECO:0000313" key="2">
    <source>
        <dbReference type="EMBL" id="AZP11023.1"/>
    </source>
</evidence>
<dbReference type="RefSeq" id="WP_126126422.1">
    <property type="nucleotide sequence ID" value="NZ_CP034464.1"/>
</dbReference>
<feature type="chain" id="PRO_5018715001" evidence="1">
    <location>
        <begin position="17"/>
        <end position="262"/>
    </location>
</feature>
<protein>
    <submittedName>
        <fullName evidence="2">Uncharacterized protein</fullName>
    </submittedName>
</protein>
<dbReference type="Proteomes" id="UP000275663">
    <property type="component" value="Chromosome"/>
</dbReference>
<gene>
    <name evidence="2" type="ORF">EJN92_02735</name>
</gene>
<organism evidence="2 3">
    <name type="scientific">Undibacterium parvum</name>
    <dbReference type="NCBI Taxonomy" id="401471"/>
    <lineage>
        <taxon>Bacteria</taxon>
        <taxon>Pseudomonadati</taxon>
        <taxon>Pseudomonadota</taxon>
        <taxon>Betaproteobacteria</taxon>
        <taxon>Burkholderiales</taxon>
        <taxon>Oxalobacteraceae</taxon>
        <taxon>Undibacterium</taxon>
    </lineage>
</organism>
<sequence length="262" mass="26938">MSLPSLKLSLIALAFAALTACGGNSDDKPSVPDAAPIIPAPGGVYVGYFQEDVTNNPEDAIAGAFVLSVPGTDANSGTKLTMTYAGCQTSNFGNDNGIKNGNAYGASWSGLLDATSQSGSIFATYDPATGYYSGVYSNAKGKQLLNLPNCTQYYMAALGKFEVFPIEKNLPASFTLSVNANTLSWTSVAGTASILVYVLDPVLAQSGILNPIKAHALLPGTSASYSLAAAGLSSGKEYIAVSQQSNSSSARIAFASKRFVAP</sequence>
<dbReference type="PROSITE" id="PS51257">
    <property type="entry name" value="PROKAR_LIPOPROTEIN"/>
    <property type="match status" value="1"/>
</dbReference>
<dbReference type="KEGG" id="upv:EJN92_02735"/>